<evidence type="ECO:0000313" key="3">
    <source>
        <dbReference type="Proteomes" id="UP001183176"/>
    </source>
</evidence>
<protein>
    <recommendedName>
        <fullName evidence="1">VapC45 PIN like domain-containing protein</fullName>
    </recommendedName>
</protein>
<sequence length="94" mass="10733">MQLPRLLRAAGVELTTMREHYGEKLGQAVEDPDWIKLTAERGWIGFHKDAAIRRNDLERQSVRTNEARLFCIPRADITANELAERYLGNLTAIA</sequence>
<dbReference type="Proteomes" id="UP001183176">
    <property type="component" value="Unassembled WGS sequence"/>
</dbReference>
<feature type="domain" description="VapC45 PIN like" evidence="1">
    <location>
        <begin position="4"/>
        <end position="73"/>
    </location>
</feature>
<keyword evidence="3" id="KW-1185">Reference proteome</keyword>
<gene>
    <name evidence="2" type="ORF">RM423_02495</name>
</gene>
<proteinExistence type="predicted"/>
<dbReference type="InterPro" id="IPR041375">
    <property type="entry name" value="VapC45_PIN-like"/>
</dbReference>
<evidence type="ECO:0000313" key="2">
    <source>
        <dbReference type="EMBL" id="MDT0260256.1"/>
    </source>
</evidence>
<reference evidence="3" key="1">
    <citation type="submission" date="2023-07" db="EMBL/GenBank/DDBJ databases">
        <title>30 novel species of actinomycetes from the DSMZ collection.</title>
        <authorList>
            <person name="Nouioui I."/>
        </authorList>
    </citation>
    <scope>NUCLEOTIDE SEQUENCE [LARGE SCALE GENOMIC DNA]</scope>
    <source>
        <strain evidence="3">DSM 44399</strain>
    </source>
</reference>
<accession>A0ABU2J692</accession>
<evidence type="ECO:0000259" key="1">
    <source>
        <dbReference type="Pfam" id="PF18478"/>
    </source>
</evidence>
<organism evidence="2 3">
    <name type="scientific">Jatrophihabitans lederbergiae</name>
    <dbReference type="NCBI Taxonomy" id="3075547"/>
    <lineage>
        <taxon>Bacteria</taxon>
        <taxon>Bacillati</taxon>
        <taxon>Actinomycetota</taxon>
        <taxon>Actinomycetes</taxon>
        <taxon>Jatrophihabitantales</taxon>
        <taxon>Jatrophihabitantaceae</taxon>
        <taxon>Jatrophihabitans</taxon>
    </lineage>
</organism>
<name>A0ABU2J692_9ACTN</name>
<comment type="caution">
    <text evidence="2">The sequence shown here is derived from an EMBL/GenBank/DDBJ whole genome shotgun (WGS) entry which is preliminary data.</text>
</comment>
<dbReference type="Pfam" id="PF18478">
    <property type="entry name" value="PIN_10"/>
    <property type="match status" value="1"/>
</dbReference>
<dbReference type="EMBL" id="JAVREH010000002">
    <property type="protein sequence ID" value="MDT0260256.1"/>
    <property type="molecule type" value="Genomic_DNA"/>
</dbReference>